<keyword evidence="1" id="KW-0812">Transmembrane</keyword>
<accession>A0A6V7V5B7</accession>
<dbReference type="Proteomes" id="UP000580250">
    <property type="component" value="Unassembled WGS sequence"/>
</dbReference>
<keyword evidence="1" id="KW-1133">Transmembrane helix</keyword>
<sequence>MVLVYRPYVSRWARAWKALKAKPRHWMHNYTEIFFSSVFCIPVTIVALGFKVYRDGLPDDLPTLGFKRPPYYRQFYEVRRPDDRLVKSWRPPEDYPPFFHYHRPGVWPAHSWKDHAWDVK</sequence>
<evidence type="ECO:0000313" key="3">
    <source>
        <dbReference type="Proteomes" id="UP000580250"/>
    </source>
</evidence>
<organism evidence="2 3">
    <name type="scientific">Meloidogyne enterolobii</name>
    <name type="common">Root-knot nematode worm</name>
    <name type="synonym">Meloidogyne mayaguensis</name>
    <dbReference type="NCBI Taxonomy" id="390850"/>
    <lineage>
        <taxon>Eukaryota</taxon>
        <taxon>Metazoa</taxon>
        <taxon>Ecdysozoa</taxon>
        <taxon>Nematoda</taxon>
        <taxon>Chromadorea</taxon>
        <taxon>Rhabditida</taxon>
        <taxon>Tylenchina</taxon>
        <taxon>Tylenchomorpha</taxon>
        <taxon>Tylenchoidea</taxon>
        <taxon>Meloidogynidae</taxon>
        <taxon>Meloidogyninae</taxon>
        <taxon>Meloidogyne</taxon>
    </lineage>
</organism>
<keyword evidence="1" id="KW-0472">Membrane</keyword>
<evidence type="ECO:0000313" key="2">
    <source>
        <dbReference type="EMBL" id="CAD2169996.1"/>
    </source>
</evidence>
<protein>
    <submittedName>
        <fullName evidence="2">Uncharacterized protein</fullName>
    </submittedName>
</protein>
<comment type="caution">
    <text evidence="2">The sequence shown here is derived from an EMBL/GenBank/DDBJ whole genome shotgun (WGS) entry which is preliminary data.</text>
</comment>
<dbReference type="OrthoDB" id="5786237at2759"/>
<name>A0A6V7V5B7_MELEN</name>
<evidence type="ECO:0000256" key="1">
    <source>
        <dbReference type="SAM" id="Phobius"/>
    </source>
</evidence>
<reference evidence="2 3" key="1">
    <citation type="submission" date="2020-08" db="EMBL/GenBank/DDBJ databases">
        <authorList>
            <person name="Koutsovoulos G."/>
            <person name="Danchin GJ E."/>
        </authorList>
    </citation>
    <scope>NUCLEOTIDE SEQUENCE [LARGE SCALE GENOMIC DNA]</scope>
</reference>
<proteinExistence type="predicted"/>
<dbReference type="EMBL" id="CAJEWN010000161">
    <property type="protein sequence ID" value="CAD2169996.1"/>
    <property type="molecule type" value="Genomic_DNA"/>
</dbReference>
<dbReference type="AlphaFoldDB" id="A0A6V7V5B7"/>
<feature type="transmembrane region" description="Helical" evidence="1">
    <location>
        <begin position="33"/>
        <end position="53"/>
    </location>
</feature>
<gene>
    <name evidence="2" type="ORF">MENT_LOCUS21367</name>
</gene>